<dbReference type="Pfam" id="PF01467">
    <property type="entry name" value="CTP_transf_like"/>
    <property type="match status" value="1"/>
</dbReference>
<dbReference type="InterPro" id="IPR011611">
    <property type="entry name" value="PfkB_dom"/>
</dbReference>
<organism evidence="13 14">
    <name type="scientific">Amycolatopsis arida</name>
    <dbReference type="NCBI Taxonomy" id="587909"/>
    <lineage>
        <taxon>Bacteria</taxon>
        <taxon>Bacillati</taxon>
        <taxon>Actinomycetota</taxon>
        <taxon>Actinomycetes</taxon>
        <taxon>Pseudonocardiales</taxon>
        <taxon>Pseudonocardiaceae</taxon>
        <taxon>Amycolatopsis</taxon>
    </lineage>
</organism>
<comment type="function">
    <text evidence="10">Catalyzes the ADP transfer from ATP to D-glycero-beta-D-manno-heptose 1-phosphate, yielding ADP-D-glycero-beta-D-manno-heptose.</text>
</comment>
<dbReference type="GO" id="GO:0005829">
    <property type="term" value="C:cytosol"/>
    <property type="evidence" value="ECO:0007669"/>
    <property type="project" value="TreeGrafter"/>
</dbReference>
<evidence type="ECO:0000259" key="11">
    <source>
        <dbReference type="Pfam" id="PF00294"/>
    </source>
</evidence>
<keyword evidence="7 10" id="KW-0511">Multifunctional enzyme</keyword>
<comment type="catalytic activity">
    <reaction evidence="10">
        <text>D-glycero-beta-D-manno-heptose 7-phosphate + ATP = D-glycero-beta-D-manno-heptose 1,7-bisphosphate + ADP + H(+)</text>
        <dbReference type="Rhea" id="RHEA:27473"/>
        <dbReference type="ChEBI" id="CHEBI:15378"/>
        <dbReference type="ChEBI" id="CHEBI:30616"/>
        <dbReference type="ChEBI" id="CHEBI:60204"/>
        <dbReference type="ChEBI" id="CHEBI:60208"/>
        <dbReference type="ChEBI" id="CHEBI:456216"/>
        <dbReference type="EC" id="2.7.1.167"/>
    </reaction>
</comment>
<dbReference type="GO" id="GO:0033786">
    <property type="term" value="F:heptose-1-phosphate adenylyltransferase activity"/>
    <property type="evidence" value="ECO:0007669"/>
    <property type="project" value="UniProtKB-UniRule"/>
</dbReference>
<dbReference type="STRING" id="587909.SAMN05421810_10834"/>
<keyword evidence="4 10" id="KW-0547">Nucleotide-binding</keyword>
<evidence type="ECO:0000259" key="12">
    <source>
        <dbReference type="Pfam" id="PF01467"/>
    </source>
</evidence>
<evidence type="ECO:0000256" key="3">
    <source>
        <dbReference type="ARBA" id="ARBA00022695"/>
    </source>
</evidence>
<name>A0A1I5YWQ9_9PSEU</name>
<dbReference type="SUPFAM" id="SSF53613">
    <property type="entry name" value="Ribokinase-like"/>
    <property type="match status" value="1"/>
</dbReference>
<comment type="function">
    <text evidence="10">Catalyzes the phosphorylation of D-glycero-D-manno-heptose 7-phosphate at the C-1 position to selectively form D-glycero-beta-D-manno-heptose-1,7-bisphosphate.</text>
</comment>
<feature type="domain" description="Carbohydrate kinase PfkB" evidence="11">
    <location>
        <begin position="33"/>
        <end position="334"/>
    </location>
</feature>
<gene>
    <name evidence="10" type="primary">hldE</name>
    <name evidence="13" type="ORF">SAMN05421810_10834</name>
</gene>
<dbReference type="PROSITE" id="PS00583">
    <property type="entry name" value="PFKB_KINASES_1"/>
    <property type="match status" value="1"/>
</dbReference>
<dbReference type="UniPathway" id="UPA00958"/>
<feature type="binding site" evidence="10">
    <location>
        <begin position="220"/>
        <end position="223"/>
    </location>
    <ligand>
        <name>ATP</name>
        <dbReference type="ChEBI" id="CHEBI:30616"/>
    </ligand>
</feature>
<dbReference type="NCBIfam" id="TIGR02199">
    <property type="entry name" value="rfaE_dom_II"/>
    <property type="match status" value="1"/>
</dbReference>
<reference evidence="14" key="1">
    <citation type="submission" date="2016-10" db="EMBL/GenBank/DDBJ databases">
        <authorList>
            <person name="Varghese N."/>
            <person name="Submissions S."/>
        </authorList>
    </citation>
    <scope>NUCLEOTIDE SEQUENCE [LARGE SCALE GENOMIC DNA]</scope>
    <source>
        <strain evidence="14">CGMCC 4.5579</strain>
    </source>
</reference>
<keyword evidence="14" id="KW-1185">Reference proteome</keyword>
<evidence type="ECO:0000256" key="5">
    <source>
        <dbReference type="ARBA" id="ARBA00022777"/>
    </source>
</evidence>
<comment type="pathway">
    <text evidence="10">Nucleotide-sugar biosynthesis; ADP-L-glycero-beta-D-manno-heptose biosynthesis; ADP-L-glycero-beta-D-manno-heptose from D-glycero-beta-D-manno-heptose 7-phosphate: step 3/4.</text>
</comment>
<evidence type="ECO:0000256" key="4">
    <source>
        <dbReference type="ARBA" id="ARBA00022741"/>
    </source>
</evidence>
<dbReference type="Gene3D" id="3.40.1190.20">
    <property type="match status" value="1"/>
</dbReference>
<dbReference type="RefSeq" id="WP_243859680.1">
    <property type="nucleotide sequence ID" value="NZ_FOWW01000008.1"/>
</dbReference>
<dbReference type="EMBL" id="FOWW01000008">
    <property type="protein sequence ID" value="SFQ48688.1"/>
    <property type="molecule type" value="Genomic_DNA"/>
</dbReference>
<dbReference type="GO" id="GO:0033785">
    <property type="term" value="F:heptose 7-phosphate kinase activity"/>
    <property type="evidence" value="ECO:0007669"/>
    <property type="project" value="UniProtKB-UniRule"/>
</dbReference>
<dbReference type="PANTHER" id="PTHR46969">
    <property type="entry name" value="BIFUNCTIONAL PROTEIN HLDE"/>
    <property type="match status" value="1"/>
</dbReference>
<dbReference type="InterPro" id="IPR011914">
    <property type="entry name" value="RfaE_dom_II"/>
</dbReference>
<evidence type="ECO:0000256" key="2">
    <source>
        <dbReference type="ARBA" id="ARBA00022679"/>
    </source>
</evidence>
<dbReference type="UniPathway" id="UPA00356">
    <property type="reaction ID" value="UER00437"/>
</dbReference>
<comment type="catalytic activity">
    <reaction evidence="9 10">
        <text>D-glycero-beta-D-manno-heptose 1-phosphate + ATP + H(+) = ADP-D-glycero-beta-D-manno-heptose + diphosphate</text>
        <dbReference type="Rhea" id="RHEA:27465"/>
        <dbReference type="ChEBI" id="CHEBI:15378"/>
        <dbReference type="ChEBI" id="CHEBI:30616"/>
        <dbReference type="ChEBI" id="CHEBI:33019"/>
        <dbReference type="ChEBI" id="CHEBI:59967"/>
        <dbReference type="ChEBI" id="CHEBI:61593"/>
        <dbReference type="EC" id="2.7.7.70"/>
    </reaction>
</comment>
<keyword evidence="5 10" id="KW-0418">Kinase</keyword>
<dbReference type="Gene3D" id="3.40.50.620">
    <property type="entry name" value="HUPs"/>
    <property type="match status" value="1"/>
</dbReference>
<dbReference type="EC" id="2.7.7.70" evidence="10"/>
<feature type="region of interest" description="Cytidylyltransferase" evidence="10">
    <location>
        <begin position="372"/>
        <end position="509"/>
    </location>
</feature>
<evidence type="ECO:0000256" key="1">
    <source>
        <dbReference type="ARBA" id="ARBA00004713"/>
    </source>
</evidence>
<dbReference type="EC" id="2.7.1.167" evidence="10"/>
<keyword evidence="6 10" id="KW-0067">ATP-binding</keyword>
<dbReference type="InterPro" id="IPR023030">
    <property type="entry name" value="Bifunc_HldE"/>
</dbReference>
<dbReference type="Proteomes" id="UP000198727">
    <property type="component" value="Unassembled WGS sequence"/>
</dbReference>
<proteinExistence type="inferred from homology"/>
<dbReference type="InterPro" id="IPR002173">
    <property type="entry name" value="Carboh/pur_kinase_PfkB_CS"/>
</dbReference>
<dbReference type="GO" id="GO:0016773">
    <property type="term" value="F:phosphotransferase activity, alcohol group as acceptor"/>
    <property type="evidence" value="ECO:0007669"/>
    <property type="project" value="InterPro"/>
</dbReference>
<evidence type="ECO:0000313" key="13">
    <source>
        <dbReference type="EMBL" id="SFQ48688.1"/>
    </source>
</evidence>
<dbReference type="InterPro" id="IPR029056">
    <property type="entry name" value="Ribokinase-like"/>
</dbReference>
<comment type="pathway">
    <text evidence="1">Bacterial outer membrane biogenesis; LPS core biosynthesis.</text>
</comment>
<evidence type="ECO:0000256" key="8">
    <source>
        <dbReference type="ARBA" id="ARBA00023277"/>
    </source>
</evidence>
<accession>A0A1I5YWQ9</accession>
<dbReference type="AlphaFoldDB" id="A0A1I5YWQ9"/>
<keyword evidence="8 10" id="KW-0119">Carbohydrate metabolism</keyword>
<comment type="pathway">
    <text evidence="10">Nucleotide-sugar biosynthesis; ADP-L-glycero-beta-D-manno-heptose biosynthesis; ADP-L-glycero-beta-D-manno-heptose from D-glycero-beta-D-manno-heptose 7-phosphate: step 1/4.</text>
</comment>
<dbReference type="HAMAP" id="MF_01603">
    <property type="entry name" value="HldE"/>
    <property type="match status" value="1"/>
</dbReference>
<keyword evidence="3 10" id="KW-0548">Nucleotidyltransferase</keyword>
<dbReference type="GO" id="GO:0097171">
    <property type="term" value="P:ADP-L-glycero-beta-D-manno-heptose biosynthetic process"/>
    <property type="evidence" value="ECO:0007669"/>
    <property type="project" value="UniProtKB-UniPathway"/>
</dbReference>
<dbReference type="Pfam" id="PF00294">
    <property type="entry name" value="PfkB"/>
    <property type="match status" value="1"/>
</dbReference>
<dbReference type="InterPro" id="IPR004821">
    <property type="entry name" value="Cyt_trans-like"/>
</dbReference>
<comment type="similarity">
    <text evidence="10">In the N-terminal section; belongs to the carbohydrate kinase PfkB family.</text>
</comment>
<evidence type="ECO:0000313" key="14">
    <source>
        <dbReference type="Proteomes" id="UP000198727"/>
    </source>
</evidence>
<dbReference type="SUPFAM" id="SSF52374">
    <property type="entry name" value="Nucleotidylyl transferase"/>
    <property type="match status" value="1"/>
</dbReference>
<feature type="active site" evidence="10">
    <location>
        <position position="295"/>
    </location>
</feature>
<sequence>MDISAGMPPDEVGRGGEGITPELARGLFRAGSRVVVLGDAILDVWLSGRCDRLCREAPAPVVDVRQRSYAPGGAANTAVNLAALGARVSMVTAVGDDATGRRLCAELRNRGVGTDHVAVSGGRATVSKRRIVAGDQLLLRFDDGDTGDGDDVEAARLVETLRAALADADALVVCDYANGALGPRVAEALRGLRSELPLLVLDAHDPGRWRALRPDLVTPNAAEAAELLGTDLPDGGDARVEFLDRHRDRLAEATGAAAVAVTLDRDGAVLLTGSQPVHRTWARPAPENYTSGAGDTFVAAATVALAGGLPITTAVELAQAAADIVVHRPGTAVCTAAELEQRFGTYSSAALDHDHLAGVVAEHRAAGRRVVFTNGCFDVLHRGHVAYLNEAKRLGDVLIVAVNADESVRRIKGPDRPVNTVRDRAAVLAALSCVDHVTVFTEDTPVELLRGLRPDIYVKGGDYTPEMLTEAPVVRSYGGQVRVLGYVPDHSTSAVIERIRAGAGTGEPA</sequence>
<dbReference type="GO" id="GO:0005524">
    <property type="term" value="F:ATP binding"/>
    <property type="evidence" value="ECO:0007669"/>
    <property type="project" value="UniProtKB-UniRule"/>
</dbReference>
<dbReference type="NCBIfam" id="TIGR00125">
    <property type="entry name" value="cyt_tran_rel"/>
    <property type="match status" value="1"/>
</dbReference>
<comment type="subunit">
    <text evidence="10">Homodimer.</text>
</comment>
<dbReference type="PANTHER" id="PTHR46969:SF1">
    <property type="entry name" value="BIFUNCTIONAL PROTEIN HLDE"/>
    <property type="match status" value="1"/>
</dbReference>
<evidence type="ECO:0000256" key="10">
    <source>
        <dbReference type="HAMAP-Rule" id="MF_01603"/>
    </source>
</evidence>
<evidence type="ECO:0000256" key="9">
    <source>
        <dbReference type="ARBA" id="ARBA00047428"/>
    </source>
</evidence>
<evidence type="ECO:0000256" key="7">
    <source>
        <dbReference type="ARBA" id="ARBA00023268"/>
    </source>
</evidence>
<feature type="region of interest" description="Ribokinase" evidence="10">
    <location>
        <begin position="1"/>
        <end position="349"/>
    </location>
</feature>
<feature type="domain" description="Cytidyltransferase-like" evidence="12">
    <location>
        <begin position="372"/>
        <end position="467"/>
    </location>
</feature>
<protein>
    <recommendedName>
        <fullName evidence="10">Bifunctional protein HldE</fullName>
    </recommendedName>
    <domain>
        <recommendedName>
            <fullName evidence="10">D-beta-D-heptose 7-phosphate kinase</fullName>
            <ecNumber evidence="10">2.7.1.167</ecNumber>
        </recommendedName>
        <alternativeName>
            <fullName evidence="10">D-beta-D-heptose 7-phosphotransferase</fullName>
        </alternativeName>
        <alternativeName>
            <fullName evidence="10">D-glycero-beta-D-manno-heptose-7-phosphate kinase</fullName>
        </alternativeName>
    </domain>
    <domain>
        <recommendedName>
            <fullName evidence="10">D-beta-D-heptose 1-phosphate adenylyltransferase</fullName>
            <ecNumber evidence="10">2.7.7.70</ecNumber>
        </recommendedName>
        <alternativeName>
            <fullName evidence="10">D-glycero-beta-D-manno-heptose 1-phosphate adenylyltransferase</fullName>
        </alternativeName>
    </domain>
</protein>
<dbReference type="GO" id="GO:0009244">
    <property type="term" value="P:lipopolysaccharide core region biosynthetic process"/>
    <property type="evidence" value="ECO:0007669"/>
    <property type="project" value="UniProtKB-UniPathway"/>
</dbReference>
<evidence type="ECO:0000256" key="6">
    <source>
        <dbReference type="ARBA" id="ARBA00022840"/>
    </source>
</evidence>
<keyword evidence="2 10" id="KW-0808">Transferase</keyword>
<comment type="similarity">
    <text evidence="10">In the C-terminal section; belongs to the cytidylyltransferase family.</text>
</comment>
<dbReference type="InterPro" id="IPR014729">
    <property type="entry name" value="Rossmann-like_a/b/a_fold"/>
</dbReference>